<accession>A0ABY9TIY4</accession>
<proteinExistence type="predicted"/>
<evidence type="ECO:0000313" key="2">
    <source>
        <dbReference type="Proteomes" id="UP001248581"/>
    </source>
</evidence>
<evidence type="ECO:0000313" key="1">
    <source>
        <dbReference type="EMBL" id="WNC68762.1"/>
    </source>
</evidence>
<dbReference type="Proteomes" id="UP001248581">
    <property type="component" value="Chromosome"/>
</dbReference>
<reference evidence="2" key="1">
    <citation type="submission" date="2023-09" db="EMBL/GenBank/DDBJ databases">
        <authorList>
            <person name="Li S."/>
            <person name="Li X."/>
            <person name="Zhang C."/>
            <person name="Zhao Z."/>
        </authorList>
    </citation>
    <scope>NUCLEOTIDE SEQUENCE [LARGE SCALE GENOMIC DNA]</scope>
    <source>
        <strain evidence="2">SQ345</strain>
    </source>
</reference>
<keyword evidence="2" id="KW-1185">Reference proteome</keyword>
<name>A0ABY9TIY4_9GAMM</name>
<gene>
    <name evidence="1" type="ORF">RI845_01110</name>
</gene>
<protein>
    <submittedName>
        <fullName evidence="1">YdgA family protein</fullName>
    </submittedName>
</protein>
<organism evidence="1 2">
    <name type="scientific">Thalassotalea nanhaiensis</name>
    <dbReference type="NCBI Taxonomy" id="3065648"/>
    <lineage>
        <taxon>Bacteria</taxon>
        <taxon>Pseudomonadati</taxon>
        <taxon>Pseudomonadota</taxon>
        <taxon>Gammaproteobacteria</taxon>
        <taxon>Alteromonadales</taxon>
        <taxon>Colwelliaceae</taxon>
        <taxon>Thalassotalea</taxon>
    </lineage>
</organism>
<dbReference type="EMBL" id="CP134146">
    <property type="protein sequence ID" value="WNC68762.1"/>
    <property type="molecule type" value="Genomic_DNA"/>
</dbReference>
<sequence length="430" mass="47573">MKKRLIATAVVSGLLVAPYFSGKLAQTEMESMLAKMQNLPNATVSIENYQRGWFNSTADIVATITQDIDTQVEPFQFTLTSKQTMQHGPILWQSNGLGLGLVDISYDFDIAHNQTEPLEFSHTFSKDKLESYVRIGFSGAMTSSMYLKPFQVTTNEGTFDIHAMNVDSIMTKDGHLQFSGEWQGLEFSEFSEKILSVGKMQFSADQQVVRGDILSYNALTVGDSNFTLASLDVLGPTDAEKVSMENLSVLSTSHEKDGLMYADANIEVANINAIGQQFKDFAYLVSFNKLDLDVYQEFQNILMSNNAQQDPNLMTMEIQALLPKLLAAGPELKIKKFGMQTEQGEIDSQLNIEFDQDLLDANNPMSIVMALKADANGKAPVAFFNAIGMQQNIETLILQNMLVTDETEVTFDFTFANGQALINGMPIPLG</sequence>
<dbReference type="RefSeq" id="WP_348387916.1">
    <property type="nucleotide sequence ID" value="NZ_CP134146.1"/>
</dbReference>
<dbReference type="Pfam" id="PF06097">
    <property type="entry name" value="DUF945"/>
    <property type="match status" value="1"/>
</dbReference>
<dbReference type="InterPro" id="IPR010352">
    <property type="entry name" value="DUF945"/>
</dbReference>